<feature type="transmembrane region" description="Helical" evidence="1">
    <location>
        <begin position="34"/>
        <end position="59"/>
    </location>
</feature>
<proteinExistence type="predicted"/>
<feature type="transmembrane region" description="Helical" evidence="1">
    <location>
        <begin position="186"/>
        <end position="206"/>
    </location>
</feature>
<keyword evidence="1" id="KW-0812">Transmembrane</keyword>
<keyword evidence="1" id="KW-1133">Transmembrane helix</keyword>
<evidence type="ECO:0000313" key="2">
    <source>
        <dbReference type="EMBL" id="RGE57008.1"/>
    </source>
</evidence>
<dbReference type="GeneID" id="97989421"/>
<feature type="transmembrane region" description="Helical" evidence="1">
    <location>
        <begin position="116"/>
        <end position="140"/>
    </location>
</feature>
<accession>A0A3E3HYU7</accession>
<sequence length="536" mass="57616">MISTSIRLLRIQLLKDFGINEVMHCRDSGKKRKLVFMLCIFIFCGGLLAFYVAGAAWVLCVSGAQDSVPGFVVAVSSMAIFIFTLFKAGPVLFAAGDYEMLTALPLKPSAIIMSRLLHMYLSSLLLSALTIAPAGAVYGLTAAPSPVVYVRMFISLFFVPLVPLTVASLIGTLIMAIGSRVRRKNLVIILLSMTFTLGILAVTMLFSSRAENMELQDMAGMIRGAVEQVNGMYPLTGLYTAGITGANPAALAGFAAISMGIFLLFIALVQWKYVQISSALRTHEAKKNYRLQSLKQRSVLGALYKKEIKRYFASNIYVMNTMVGYILMVAAAIGLAAAGLDKLESYLQLEGMGGTLPVSLGSMLPFLLSLMVMMGGTTSSSISIEGKQWWIPRSLPIPPGLILDGKMLVNLTFAVPSILLAGTILTVSGQTGGLKPVWVFLVPLAYACFSSVLGITINLKMPVFNWDNETTVVKQSASTFVSVLGGMLLALVPIGLRFALAGVPADLFLGGVTVLVLLITVILYGKNRRCDLRKIG</sequence>
<feature type="transmembrane region" description="Helical" evidence="1">
    <location>
        <begin position="437"/>
        <end position="459"/>
    </location>
</feature>
<feature type="transmembrane region" description="Helical" evidence="1">
    <location>
        <begin position="316"/>
        <end position="340"/>
    </location>
</feature>
<feature type="transmembrane region" description="Helical" evidence="1">
    <location>
        <begin position="407"/>
        <end position="425"/>
    </location>
</feature>
<dbReference type="Proteomes" id="UP000260812">
    <property type="component" value="Unassembled WGS sequence"/>
</dbReference>
<feature type="transmembrane region" description="Helical" evidence="1">
    <location>
        <begin position="71"/>
        <end position="95"/>
    </location>
</feature>
<feature type="transmembrane region" description="Helical" evidence="1">
    <location>
        <begin position="152"/>
        <end position="174"/>
    </location>
</feature>
<gene>
    <name evidence="2" type="ORF">DXC51_21780</name>
</gene>
<keyword evidence="1" id="KW-0472">Membrane</keyword>
<evidence type="ECO:0000256" key="1">
    <source>
        <dbReference type="SAM" id="Phobius"/>
    </source>
</evidence>
<organism evidence="2 3">
    <name type="scientific">Eisenbergiella massiliensis</name>
    <dbReference type="NCBI Taxonomy" id="1720294"/>
    <lineage>
        <taxon>Bacteria</taxon>
        <taxon>Bacillati</taxon>
        <taxon>Bacillota</taxon>
        <taxon>Clostridia</taxon>
        <taxon>Lachnospirales</taxon>
        <taxon>Lachnospiraceae</taxon>
        <taxon>Eisenbergiella</taxon>
    </lineage>
</organism>
<protein>
    <submittedName>
        <fullName evidence="2">Uncharacterized protein</fullName>
    </submittedName>
</protein>
<feature type="transmembrane region" description="Helical" evidence="1">
    <location>
        <begin position="360"/>
        <end position="386"/>
    </location>
</feature>
<feature type="transmembrane region" description="Helical" evidence="1">
    <location>
        <begin position="507"/>
        <end position="525"/>
    </location>
</feature>
<dbReference type="AlphaFoldDB" id="A0A3E3HYU7"/>
<name>A0A3E3HYU7_9FIRM</name>
<keyword evidence="3" id="KW-1185">Reference proteome</keyword>
<feature type="transmembrane region" description="Helical" evidence="1">
    <location>
        <begin position="480"/>
        <end position="501"/>
    </location>
</feature>
<evidence type="ECO:0000313" key="3">
    <source>
        <dbReference type="Proteomes" id="UP000260812"/>
    </source>
</evidence>
<comment type="caution">
    <text evidence="2">The sequence shown here is derived from an EMBL/GenBank/DDBJ whole genome shotgun (WGS) entry which is preliminary data.</text>
</comment>
<reference evidence="2" key="1">
    <citation type="submission" date="2018-08" db="EMBL/GenBank/DDBJ databases">
        <title>A genome reference for cultivated species of the human gut microbiota.</title>
        <authorList>
            <person name="Zou Y."/>
            <person name="Xue W."/>
            <person name="Luo G."/>
        </authorList>
    </citation>
    <scope>NUCLEOTIDE SEQUENCE [LARGE SCALE GENOMIC DNA]</scope>
    <source>
        <strain evidence="2">TF05-5AC</strain>
    </source>
</reference>
<feature type="transmembrane region" description="Helical" evidence="1">
    <location>
        <begin position="249"/>
        <end position="271"/>
    </location>
</feature>
<dbReference type="RefSeq" id="WP_117545429.1">
    <property type="nucleotide sequence ID" value="NZ_JBKUNB010000015.1"/>
</dbReference>
<dbReference type="EMBL" id="QVLV01000019">
    <property type="protein sequence ID" value="RGE57008.1"/>
    <property type="molecule type" value="Genomic_DNA"/>
</dbReference>